<organism evidence="1 2">
    <name type="scientific">Lactococcus lactis</name>
    <dbReference type="NCBI Taxonomy" id="1358"/>
    <lineage>
        <taxon>Bacteria</taxon>
        <taxon>Bacillati</taxon>
        <taxon>Bacillota</taxon>
        <taxon>Bacilli</taxon>
        <taxon>Lactobacillales</taxon>
        <taxon>Streptococcaceae</taxon>
        <taxon>Lactococcus</taxon>
    </lineage>
</organism>
<reference evidence="1" key="1">
    <citation type="submission" date="2022-10" db="EMBL/GenBank/DDBJ databases">
        <authorList>
            <person name="Turner M.S."/>
            <person name="Huang W."/>
        </authorList>
    </citation>
    <scope>NUCLEOTIDE SEQUENCE</scope>
    <source>
        <strain evidence="1">3</strain>
    </source>
</reference>
<proteinExistence type="predicted"/>
<comment type="caution">
    <text evidence="1">The sequence shown here is derived from an EMBL/GenBank/DDBJ whole genome shotgun (WGS) entry which is preliminary data.</text>
</comment>
<sequence>MEKQYELISRLYPITSNQSSIFSNLELWIELFAEKQLCAYNPQTGEVTLIRKEQRKFDQLIKQILKPLNPKDLETTSTIKPMEILTQTLEHLEKLLIEQFPENSPIEFGSFGLEGLLPITEMHSVQQKHSDLIVQNVKEMFDELLEEDFDFPDWRN</sequence>
<gene>
    <name evidence="1" type="ORF">OGZ51_13385</name>
</gene>
<protein>
    <submittedName>
        <fullName evidence="1">Uncharacterized protein</fullName>
    </submittedName>
</protein>
<dbReference type="EMBL" id="JAOWLY010000022">
    <property type="protein sequence ID" value="MDG4985133.1"/>
    <property type="molecule type" value="Genomic_DNA"/>
</dbReference>
<evidence type="ECO:0000313" key="1">
    <source>
        <dbReference type="EMBL" id="MDG4985133.1"/>
    </source>
</evidence>
<dbReference type="Proteomes" id="UP001152614">
    <property type="component" value="Unassembled WGS sequence"/>
</dbReference>
<dbReference type="AlphaFoldDB" id="A0A9X4S5X8"/>
<reference evidence="1" key="2">
    <citation type="journal article" date="2023" name="Food Microbiol.">
        <title>Evaluation of the fermentation potential of lactic acid bacteria isolated from herbs, fruits and vegetables as starter cultures in nut-based milk alternatives.</title>
        <authorList>
            <person name="Huang W."/>
            <person name="Dong A."/>
            <person name="Pham H.T."/>
            <person name="Zhou C."/>
            <person name="Huo Z."/>
            <person name="Watjen A.P."/>
            <person name="Prakash S."/>
            <person name="Bang-Berthelsen C.H."/>
            <person name="Turner M.S."/>
        </authorList>
    </citation>
    <scope>NUCLEOTIDE SEQUENCE</scope>
    <source>
        <strain evidence="1">3</strain>
    </source>
</reference>
<name>A0A9X4S5X8_9LACT</name>
<dbReference type="RefSeq" id="WP_278229464.1">
    <property type="nucleotide sequence ID" value="NZ_JAOWLY010000022.1"/>
</dbReference>
<evidence type="ECO:0000313" key="2">
    <source>
        <dbReference type="Proteomes" id="UP001152614"/>
    </source>
</evidence>
<accession>A0A9X4S5X8</accession>